<keyword evidence="2" id="KW-1185">Reference proteome</keyword>
<gene>
    <name evidence="1" type="primary">EVAR_49407_1</name>
    <name evidence="1" type="ORF">TNCT_517441</name>
</gene>
<comment type="caution">
    <text evidence="1">The sequence shown here is derived from an EMBL/GenBank/DDBJ whole genome shotgun (WGS) entry which is preliminary data.</text>
</comment>
<dbReference type="AlphaFoldDB" id="A0A8X6HPB1"/>
<dbReference type="Proteomes" id="UP000887116">
    <property type="component" value="Unassembled WGS sequence"/>
</dbReference>
<organism evidence="1 2">
    <name type="scientific">Trichonephila clavata</name>
    <name type="common">Joro spider</name>
    <name type="synonym">Nephila clavata</name>
    <dbReference type="NCBI Taxonomy" id="2740835"/>
    <lineage>
        <taxon>Eukaryota</taxon>
        <taxon>Metazoa</taxon>
        <taxon>Ecdysozoa</taxon>
        <taxon>Arthropoda</taxon>
        <taxon>Chelicerata</taxon>
        <taxon>Arachnida</taxon>
        <taxon>Araneae</taxon>
        <taxon>Araneomorphae</taxon>
        <taxon>Entelegynae</taxon>
        <taxon>Araneoidea</taxon>
        <taxon>Nephilidae</taxon>
        <taxon>Trichonephila</taxon>
    </lineage>
</organism>
<name>A0A8X6HPB1_TRICU</name>
<dbReference type="PANTHER" id="PTHR37162:SF10">
    <property type="entry name" value="DUF4371 DOMAIN-CONTAINING PROTEIN"/>
    <property type="match status" value="1"/>
</dbReference>
<accession>A0A8X6HPB1</accession>
<sequence length="214" mass="24029">MRKESESLVFPTVVPVILNSPHLKFAKHKTADHAAASSSSMLKFFKKSDATTSKDLDIAAAESVWAYHTIRENHNFRSNDCASKLIQSCFEPKFTCTHMKSEAIIVNVLTSTAMKKLKYGLDKSNFITIRNDASNHGNRKIYPIVVRYFQPYVGVQVKILDLLDHPDETSDINVNYLNQVLTDNNLTAFCGDNANISFGGTVRRETNNVLTKLQ</sequence>
<protein>
    <submittedName>
        <fullName evidence="1">Uncharacterized protein</fullName>
    </submittedName>
</protein>
<reference evidence="1" key="1">
    <citation type="submission" date="2020-07" db="EMBL/GenBank/DDBJ databases">
        <title>Multicomponent nature underlies the extraordinary mechanical properties of spider dragline silk.</title>
        <authorList>
            <person name="Kono N."/>
            <person name="Nakamura H."/>
            <person name="Mori M."/>
            <person name="Yoshida Y."/>
            <person name="Ohtoshi R."/>
            <person name="Malay A.D."/>
            <person name="Moran D.A.P."/>
            <person name="Tomita M."/>
            <person name="Numata K."/>
            <person name="Arakawa K."/>
        </authorList>
    </citation>
    <scope>NUCLEOTIDE SEQUENCE</scope>
</reference>
<evidence type="ECO:0000313" key="1">
    <source>
        <dbReference type="EMBL" id="GFR27691.1"/>
    </source>
</evidence>
<dbReference type="PANTHER" id="PTHR37162">
    <property type="entry name" value="HAT FAMILY DIMERISATION DOMAINCONTAINING PROTEIN-RELATED"/>
    <property type="match status" value="1"/>
</dbReference>
<evidence type="ECO:0000313" key="2">
    <source>
        <dbReference type="Proteomes" id="UP000887116"/>
    </source>
</evidence>
<proteinExistence type="predicted"/>
<dbReference type="EMBL" id="BMAO01028836">
    <property type="protein sequence ID" value="GFR27691.1"/>
    <property type="molecule type" value="Genomic_DNA"/>
</dbReference>
<dbReference type="OrthoDB" id="6434586at2759"/>